<gene>
    <name evidence="1" type="ORF">V6N12_009942</name>
</gene>
<reference evidence="1 2" key="1">
    <citation type="journal article" date="2024" name="G3 (Bethesda)">
        <title>Genome assembly of Hibiscus sabdariffa L. provides insights into metabolisms of medicinal natural products.</title>
        <authorList>
            <person name="Kim T."/>
        </authorList>
    </citation>
    <scope>NUCLEOTIDE SEQUENCE [LARGE SCALE GENOMIC DNA]</scope>
    <source>
        <strain evidence="1">TK-2024</strain>
        <tissue evidence="1">Old leaves</tissue>
    </source>
</reference>
<organism evidence="1 2">
    <name type="scientific">Hibiscus sabdariffa</name>
    <name type="common">roselle</name>
    <dbReference type="NCBI Taxonomy" id="183260"/>
    <lineage>
        <taxon>Eukaryota</taxon>
        <taxon>Viridiplantae</taxon>
        <taxon>Streptophyta</taxon>
        <taxon>Embryophyta</taxon>
        <taxon>Tracheophyta</taxon>
        <taxon>Spermatophyta</taxon>
        <taxon>Magnoliopsida</taxon>
        <taxon>eudicotyledons</taxon>
        <taxon>Gunneridae</taxon>
        <taxon>Pentapetalae</taxon>
        <taxon>rosids</taxon>
        <taxon>malvids</taxon>
        <taxon>Malvales</taxon>
        <taxon>Malvaceae</taxon>
        <taxon>Malvoideae</taxon>
        <taxon>Hibiscus</taxon>
    </lineage>
</organism>
<proteinExistence type="predicted"/>
<name>A0ABR2EC79_9ROSI</name>
<dbReference type="EMBL" id="JBBPBM010000016">
    <property type="protein sequence ID" value="KAK8557716.1"/>
    <property type="molecule type" value="Genomic_DNA"/>
</dbReference>
<comment type="caution">
    <text evidence="1">The sequence shown here is derived from an EMBL/GenBank/DDBJ whole genome shotgun (WGS) entry which is preliminary data.</text>
</comment>
<sequence>MNGTRRMLFESKLIKGIPPPLSGTKLDTVTGGPVLGVAETIARRGLDDHGYTGEDVTVGPLEVGAGTAVGDNFDKGIVIVFWEVTPEML</sequence>
<evidence type="ECO:0000313" key="2">
    <source>
        <dbReference type="Proteomes" id="UP001472677"/>
    </source>
</evidence>
<evidence type="ECO:0000313" key="1">
    <source>
        <dbReference type="EMBL" id="KAK8557716.1"/>
    </source>
</evidence>
<keyword evidence="2" id="KW-1185">Reference proteome</keyword>
<dbReference type="Proteomes" id="UP001472677">
    <property type="component" value="Unassembled WGS sequence"/>
</dbReference>
<protein>
    <submittedName>
        <fullName evidence="1">Uncharacterized protein</fullName>
    </submittedName>
</protein>
<accession>A0ABR2EC79</accession>